<sequence>ADLPLLACCLCTGMTDAACFANWSTFVGMQTGNTVILGLSASSLPPRPYTWLSTLVSISSYLMGCYVTFRVARRFAPKDLYSNRLLFVSLFFIQSLLLFLSASLATVPGLIPQIPPSAPTHAAEDKRVLASIEIVALIPPLAIESGFQISCSRLLGFNELPVNVLTSLYCDTVGDPNLFALHNVKRNRRVAAIVLLLLGAIISGWLMRSAGGLASVLWLAGGIKIILAVAIL</sequence>
<proteinExistence type="predicted"/>
<keyword evidence="1" id="KW-0812">Transmembrane</keyword>
<dbReference type="OrthoDB" id="5288586at2759"/>
<accession>A0A6A6PPR0</accession>
<dbReference type="Proteomes" id="UP000799767">
    <property type="component" value="Unassembled WGS sequence"/>
</dbReference>
<feature type="signal peptide" evidence="2">
    <location>
        <begin position="1"/>
        <end position="17"/>
    </location>
</feature>
<dbReference type="Pfam" id="PF06912">
    <property type="entry name" value="DUF1275"/>
    <property type="match status" value="1"/>
</dbReference>
<reference evidence="3" key="1">
    <citation type="journal article" date="2020" name="Stud. Mycol.">
        <title>101 Dothideomycetes genomes: a test case for predicting lifestyles and emergence of pathogens.</title>
        <authorList>
            <person name="Haridas S."/>
            <person name="Albert R."/>
            <person name="Binder M."/>
            <person name="Bloem J."/>
            <person name="Labutti K."/>
            <person name="Salamov A."/>
            <person name="Andreopoulos B."/>
            <person name="Baker S."/>
            <person name="Barry K."/>
            <person name="Bills G."/>
            <person name="Bluhm B."/>
            <person name="Cannon C."/>
            <person name="Castanera R."/>
            <person name="Culley D."/>
            <person name="Daum C."/>
            <person name="Ezra D."/>
            <person name="Gonzalez J."/>
            <person name="Henrissat B."/>
            <person name="Kuo A."/>
            <person name="Liang C."/>
            <person name="Lipzen A."/>
            <person name="Lutzoni F."/>
            <person name="Magnuson J."/>
            <person name="Mondo S."/>
            <person name="Nolan M."/>
            <person name="Ohm R."/>
            <person name="Pangilinan J."/>
            <person name="Park H.-J."/>
            <person name="Ramirez L."/>
            <person name="Alfaro M."/>
            <person name="Sun H."/>
            <person name="Tritt A."/>
            <person name="Yoshinaga Y."/>
            <person name="Zwiers L.-H."/>
            <person name="Turgeon B."/>
            <person name="Goodwin S."/>
            <person name="Spatafora J."/>
            <person name="Crous P."/>
            <person name="Grigoriev I."/>
        </authorList>
    </citation>
    <scope>NUCLEOTIDE SEQUENCE</scope>
    <source>
        <strain evidence="3">CBS 113389</strain>
    </source>
</reference>
<feature type="non-terminal residue" evidence="3">
    <location>
        <position position="232"/>
    </location>
</feature>
<organism evidence="3 4">
    <name type="scientific">Neohortaea acidophila</name>
    <dbReference type="NCBI Taxonomy" id="245834"/>
    <lineage>
        <taxon>Eukaryota</taxon>
        <taxon>Fungi</taxon>
        <taxon>Dikarya</taxon>
        <taxon>Ascomycota</taxon>
        <taxon>Pezizomycotina</taxon>
        <taxon>Dothideomycetes</taxon>
        <taxon>Dothideomycetidae</taxon>
        <taxon>Mycosphaerellales</taxon>
        <taxon>Teratosphaeriaceae</taxon>
        <taxon>Neohortaea</taxon>
    </lineage>
</organism>
<gene>
    <name evidence="3" type="ORF">BDY17DRAFT_240368</name>
</gene>
<dbReference type="EMBL" id="MU001637">
    <property type="protein sequence ID" value="KAF2482069.1"/>
    <property type="molecule type" value="Genomic_DNA"/>
</dbReference>
<feature type="transmembrane region" description="Helical" evidence="1">
    <location>
        <begin position="213"/>
        <end position="231"/>
    </location>
</feature>
<keyword evidence="2" id="KW-0732">Signal</keyword>
<feature type="transmembrane region" description="Helical" evidence="1">
    <location>
        <begin position="190"/>
        <end position="207"/>
    </location>
</feature>
<evidence type="ECO:0000256" key="2">
    <source>
        <dbReference type="SAM" id="SignalP"/>
    </source>
</evidence>
<dbReference type="InterPro" id="IPR010699">
    <property type="entry name" value="DUF1275"/>
</dbReference>
<dbReference type="GeneID" id="54471362"/>
<dbReference type="AlphaFoldDB" id="A0A6A6PPR0"/>
<evidence type="ECO:0000256" key="1">
    <source>
        <dbReference type="SAM" id="Phobius"/>
    </source>
</evidence>
<dbReference type="PANTHER" id="PTHR37488:SF2">
    <property type="entry name" value="DUF1275 DOMAIN-CONTAINING PROTEIN"/>
    <property type="match status" value="1"/>
</dbReference>
<keyword evidence="1" id="KW-0472">Membrane</keyword>
<evidence type="ECO:0000313" key="4">
    <source>
        <dbReference type="Proteomes" id="UP000799767"/>
    </source>
</evidence>
<evidence type="ECO:0000313" key="3">
    <source>
        <dbReference type="EMBL" id="KAF2482069.1"/>
    </source>
</evidence>
<protein>
    <recommendedName>
        <fullName evidence="5">DUF1275 domain protein</fullName>
    </recommendedName>
</protein>
<keyword evidence="4" id="KW-1185">Reference proteome</keyword>
<dbReference type="RefSeq" id="XP_033588639.1">
    <property type="nucleotide sequence ID" value="XM_033730360.1"/>
</dbReference>
<evidence type="ECO:0008006" key="5">
    <source>
        <dbReference type="Google" id="ProtNLM"/>
    </source>
</evidence>
<feature type="transmembrane region" description="Helical" evidence="1">
    <location>
        <begin position="49"/>
        <end position="72"/>
    </location>
</feature>
<dbReference type="PANTHER" id="PTHR37488">
    <property type="entry name" value="DUF1275 DOMAIN-CONTAINING PROTEIN"/>
    <property type="match status" value="1"/>
</dbReference>
<feature type="transmembrane region" description="Helical" evidence="1">
    <location>
        <begin position="84"/>
        <end position="108"/>
    </location>
</feature>
<keyword evidence="1" id="KW-1133">Transmembrane helix</keyword>
<name>A0A6A6PPR0_9PEZI</name>
<feature type="non-terminal residue" evidence="3">
    <location>
        <position position="1"/>
    </location>
</feature>
<feature type="chain" id="PRO_5025474721" description="DUF1275 domain protein" evidence="2">
    <location>
        <begin position="18"/>
        <end position="232"/>
    </location>
</feature>